<keyword evidence="4 8" id="KW-0560">Oxidoreductase</keyword>
<name>R7UEW1_CAPTE</name>
<evidence type="ECO:0000313" key="11">
    <source>
        <dbReference type="Proteomes" id="UP000014760"/>
    </source>
</evidence>
<keyword evidence="3 7" id="KW-0479">Metal-binding</keyword>
<organism evidence="9">
    <name type="scientific">Capitella teleta</name>
    <name type="common">Polychaete worm</name>
    <dbReference type="NCBI Taxonomy" id="283909"/>
    <lineage>
        <taxon>Eukaryota</taxon>
        <taxon>Metazoa</taxon>
        <taxon>Spiralia</taxon>
        <taxon>Lophotrochozoa</taxon>
        <taxon>Annelida</taxon>
        <taxon>Polychaeta</taxon>
        <taxon>Sedentaria</taxon>
        <taxon>Scolecida</taxon>
        <taxon>Capitellidae</taxon>
        <taxon>Capitella</taxon>
    </lineage>
</organism>
<feature type="non-terminal residue" evidence="9">
    <location>
        <position position="202"/>
    </location>
</feature>
<dbReference type="PROSITE" id="PS00086">
    <property type="entry name" value="CYTOCHROME_P450"/>
    <property type="match status" value="1"/>
</dbReference>
<keyword evidence="7 8" id="KW-0349">Heme</keyword>
<dbReference type="STRING" id="283909.R7UEW1"/>
<dbReference type="InterPro" id="IPR017972">
    <property type="entry name" value="Cyt_P450_CS"/>
</dbReference>
<dbReference type="AlphaFoldDB" id="R7UEW1"/>
<dbReference type="GO" id="GO:0005506">
    <property type="term" value="F:iron ion binding"/>
    <property type="evidence" value="ECO:0007669"/>
    <property type="project" value="InterPro"/>
</dbReference>
<evidence type="ECO:0000256" key="4">
    <source>
        <dbReference type="ARBA" id="ARBA00023002"/>
    </source>
</evidence>
<dbReference type="PRINTS" id="PR00463">
    <property type="entry name" value="EP450I"/>
</dbReference>
<dbReference type="InterPro" id="IPR002401">
    <property type="entry name" value="Cyt_P450_E_grp-I"/>
</dbReference>
<reference evidence="9 11" key="2">
    <citation type="journal article" date="2013" name="Nature">
        <title>Insights into bilaterian evolution from three spiralian genomes.</title>
        <authorList>
            <person name="Simakov O."/>
            <person name="Marletaz F."/>
            <person name="Cho S.J."/>
            <person name="Edsinger-Gonzales E."/>
            <person name="Havlak P."/>
            <person name="Hellsten U."/>
            <person name="Kuo D.H."/>
            <person name="Larsson T."/>
            <person name="Lv J."/>
            <person name="Arendt D."/>
            <person name="Savage R."/>
            <person name="Osoegawa K."/>
            <person name="de Jong P."/>
            <person name="Grimwood J."/>
            <person name="Chapman J.A."/>
            <person name="Shapiro H."/>
            <person name="Aerts A."/>
            <person name="Otillar R.P."/>
            <person name="Terry A.Y."/>
            <person name="Boore J.L."/>
            <person name="Grigoriev I.V."/>
            <person name="Lindberg D.R."/>
            <person name="Seaver E.C."/>
            <person name="Weisblat D.A."/>
            <person name="Putnam N.H."/>
            <person name="Rokhsar D.S."/>
        </authorList>
    </citation>
    <scope>NUCLEOTIDE SEQUENCE</scope>
    <source>
        <strain evidence="9 11">I ESC-2004</strain>
    </source>
</reference>
<dbReference type="GO" id="GO:0004497">
    <property type="term" value="F:monooxygenase activity"/>
    <property type="evidence" value="ECO:0007669"/>
    <property type="project" value="UniProtKB-KW"/>
</dbReference>
<dbReference type="OMA" id="PGIIPHK"/>
<proteinExistence type="inferred from homology"/>
<keyword evidence="5 7" id="KW-0408">Iron</keyword>
<dbReference type="OrthoDB" id="639466at2759"/>
<evidence type="ECO:0000256" key="6">
    <source>
        <dbReference type="ARBA" id="ARBA00023033"/>
    </source>
</evidence>
<evidence type="ECO:0008006" key="12">
    <source>
        <dbReference type="Google" id="ProtNLM"/>
    </source>
</evidence>
<evidence type="ECO:0000256" key="7">
    <source>
        <dbReference type="PIRSR" id="PIRSR602401-1"/>
    </source>
</evidence>
<evidence type="ECO:0000256" key="5">
    <source>
        <dbReference type="ARBA" id="ARBA00023004"/>
    </source>
</evidence>
<evidence type="ECO:0000313" key="9">
    <source>
        <dbReference type="EMBL" id="ELU01822.1"/>
    </source>
</evidence>
<feature type="binding site" description="axial binding residue" evidence="7">
    <location>
        <position position="176"/>
    </location>
    <ligand>
        <name>heme</name>
        <dbReference type="ChEBI" id="CHEBI:30413"/>
    </ligand>
    <ligandPart>
        <name>Fe</name>
        <dbReference type="ChEBI" id="CHEBI:18248"/>
    </ligandPart>
</feature>
<dbReference type="EMBL" id="AMQN01025354">
    <property type="status" value="NOT_ANNOTATED_CDS"/>
    <property type="molecule type" value="Genomic_DNA"/>
</dbReference>
<dbReference type="GO" id="GO:0020037">
    <property type="term" value="F:heme binding"/>
    <property type="evidence" value="ECO:0007669"/>
    <property type="project" value="InterPro"/>
</dbReference>
<dbReference type="EMBL" id="KB304612">
    <property type="protein sequence ID" value="ELU01822.1"/>
    <property type="molecule type" value="Genomic_DNA"/>
</dbReference>
<reference evidence="10" key="3">
    <citation type="submission" date="2015-06" db="UniProtKB">
        <authorList>
            <consortium name="EnsemblMetazoa"/>
        </authorList>
    </citation>
    <scope>IDENTIFICATION</scope>
</reference>
<dbReference type="PANTHER" id="PTHR24303:SF31">
    <property type="entry name" value="CYTOCHROME P450 307A1-RELATED"/>
    <property type="match status" value="1"/>
</dbReference>
<dbReference type="PRINTS" id="PR00385">
    <property type="entry name" value="P450"/>
</dbReference>
<sequence length="202" mass="22903">MPKAEGLVGGLLDIFDGEKNSDVENIDDVISVLRDVMFGVSDGSYQPLLWMAMYLAKNPDIQRRIHAEIDASSAESATCQRVVMPYLEATIREVLRHSELTTLGIPRRLEQDATIGNNNFTKDTIVIVNVFALHRDPRHWDAPEVFNPSRFLDDAGKLRSLSELSYLPFSTGQRSCVGQQMARNLLSKLFVKFYQRFESHEI</sequence>
<dbReference type="InterPro" id="IPR036396">
    <property type="entry name" value="Cyt_P450_sf"/>
</dbReference>
<dbReference type="EnsemblMetazoa" id="CapteT133798">
    <property type="protein sequence ID" value="CapteP133798"/>
    <property type="gene ID" value="CapteG133798"/>
</dbReference>
<dbReference type="GO" id="GO:0016705">
    <property type="term" value="F:oxidoreductase activity, acting on paired donors, with incorporation or reduction of molecular oxygen"/>
    <property type="evidence" value="ECO:0007669"/>
    <property type="project" value="InterPro"/>
</dbReference>
<accession>R7UEW1</accession>
<evidence type="ECO:0000313" key="10">
    <source>
        <dbReference type="EnsemblMetazoa" id="CapteP133798"/>
    </source>
</evidence>
<evidence type="ECO:0000256" key="2">
    <source>
        <dbReference type="ARBA" id="ARBA00010617"/>
    </source>
</evidence>
<evidence type="ECO:0000256" key="3">
    <source>
        <dbReference type="ARBA" id="ARBA00022723"/>
    </source>
</evidence>
<dbReference type="PANTHER" id="PTHR24303">
    <property type="entry name" value="HEME-BINDING MONOOXYGENASE FAMILY"/>
    <property type="match status" value="1"/>
</dbReference>
<dbReference type="Proteomes" id="UP000014760">
    <property type="component" value="Unassembled WGS sequence"/>
</dbReference>
<dbReference type="HOGENOM" id="CLU_1357626_0_0_1"/>
<keyword evidence="6 8" id="KW-0503">Monooxygenase</keyword>
<evidence type="ECO:0000256" key="1">
    <source>
        <dbReference type="ARBA" id="ARBA00001971"/>
    </source>
</evidence>
<dbReference type="Pfam" id="PF00067">
    <property type="entry name" value="p450"/>
    <property type="match status" value="1"/>
</dbReference>
<comment type="similarity">
    <text evidence="2 8">Belongs to the cytochrome P450 family.</text>
</comment>
<dbReference type="SUPFAM" id="SSF48264">
    <property type="entry name" value="Cytochrome P450"/>
    <property type="match status" value="1"/>
</dbReference>
<gene>
    <name evidence="9" type="ORF">CAPTEDRAFT_133798</name>
</gene>
<dbReference type="Gene3D" id="1.10.630.10">
    <property type="entry name" value="Cytochrome P450"/>
    <property type="match status" value="1"/>
</dbReference>
<dbReference type="InterPro" id="IPR001128">
    <property type="entry name" value="Cyt_P450"/>
</dbReference>
<reference evidence="11" key="1">
    <citation type="submission" date="2012-12" db="EMBL/GenBank/DDBJ databases">
        <authorList>
            <person name="Hellsten U."/>
            <person name="Grimwood J."/>
            <person name="Chapman J.A."/>
            <person name="Shapiro H."/>
            <person name="Aerts A."/>
            <person name="Otillar R.P."/>
            <person name="Terry A.Y."/>
            <person name="Boore J.L."/>
            <person name="Simakov O."/>
            <person name="Marletaz F."/>
            <person name="Cho S.-J."/>
            <person name="Edsinger-Gonzales E."/>
            <person name="Havlak P."/>
            <person name="Kuo D.-H."/>
            <person name="Larsson T."/>
            <person name="Lv J."/>
            <person name="Arendt D."/>
            <person name="Savage R."/>
            <person name="Osoegawa K."/>
            <person name="de Jong P."/>
            <person name="Lindberg D.R."/>
            <person name="Seaver E.C."/>
            <person name="Weisblat D.A."/>
            <person name="Putnam N.H."/>
            <person name="Grigoriev I.V."/>
            <person name="Rokhsar D.S."/>
        </authorList>
    </citation>
    <scope>NUCLEOTIDE SEQUENCE</scope>
    <source>
        <strain evidence="11">I ESC-2004</strain>
    </source>
</reference>
<evidence type="ECO:0000256" key="8">
    <source>
        <dbReference type="RuleBase" id="RU000461"/>
    </source>
</evidence>
<protein>
    <recommendedName>
        <fullName evidence="12">Cytochrome P450</fullName>
    </recommendedName>
</protein>
<comment type="cofactor">
    <cofactor evidence="1 7">
        <name>heme</name>
        <dbReference type="ChEBI" id="CHEBI:30413"/>
    </cofactor>
</comment>
<keyword evidence="11" id="KW-1185">Reference proteome</keyword>